<keyword evidence="1" id="KW-0812">Transmembrane</keyword>
<accession>A0A5R9GAC6</accession>
<comment type="caution">
    <text evidence="2">The sequence shown here is derived from an EMBL/GenBank/DDBJ whole genome shotgun (WGS) entry which is preliminary data.</text>
</comment>
<dbReference type="OrthoDB" id="129479at2"/>
<gene>
    <name evidence="2" type="ORF">FE782_16460</name>
</gene>
<sequence length="489" mass="52269">MADRRVDVWIGATLTLTALALVYFGIMHRPVVGMADNGDFLRVMKTAGFDYASDGLTYEAKYFDYAILQYRNAPLGFGGYASTHLLFLFVAKAANALLHPGGLFHITTLGALYAACFAAAIVLIYTGLQASRATRLAVAAPLVAVYTDVAYAAYYHSFYGEPVSLIGFLLAIGCGLHAARAPERSRLWAYFAAVVLFMGAKSQNFAVGLVFSALLLALGRAAAEPRTRRLALALSAAVLLLTAAFYAAAPKELKKINLYQTVFYGVLKHSDDVPADLRELGLPAELAPLAGTNFFEAGTAIPQTSPALDALFYDRIGHLDVALYYAKHPRKLLDRFERAADDASTIRPYYLGSYSKEEGRGPGAVHLEGAWWSEGKKAHMPRSVYAALAVAALYTALLASRRVAALTGLRAHGALYGAPFIAAIAYVTPLLGDGDADLAKHLFLYNVAFDFMAVCAAGLAAACLARLAAAAAMRLYRRPSAGQVGGGRP</sequence>
<evidence type="ECO:0008006" key="4">
    <source>
        <dbReference type="Google" id="ProtNLM"/>
    </source>
</evidence>
<feature type="transmembrane region" description="Helical" evidence="1">
    <location>
        <begin position="103"/>
        <end position="124"/>
    </location>
</feature>
<feature type="transmembrane region" description="Helical" evidence="1">
    <location>
        <begin position="383"/>
        <end position="401"/>
    </location>
</feature>
<dbReference type="Proteomes" id="UP000309676">
    <property type="component" value="Unassembled WGS sequence"/>
</dbReference>
<evidence type="ECO:0000313" key="2">
    <source>
        <dbReference type="EMBL" id="TLS51316.1"/>
    </source>
</evidence>
<protein>
    <recommendedName>
        <fullName evidence="4">Glycosyltransferase RgtA/B/C/D-like domain-containing protein</fullName>
    </recommendedName>
</protein>
<feature type="transmembrane region" description="Helical" evidence="1">
    <location>
        <begin position="136"/>
        <end position="155"/>
    </location>
</feature>
<feature type="transmembrane region" description="Helical" evidence="1">
    <location>
        <begin position="162"/>
        <end position="181"/>
    </location>
</feature>
<dbReference type="AlphaFoldDB" id="A0A5R9GAC6"/>
<dbReference type="EMBL" id="VCIW01000010">
    <property type="protein sequence ID" value="TLS51316.1"/>
    <property type="molecule type" value="Genomic_DNA"/>
</dbReference>
<keyword evidence="3" id="KW-1185">Reference proteome</keyword>
<keyword evidence="1" id="KW-1133">Transmembrane helix</keyword>
<name>A0A5R9GAC6_9BACL</name>
<feature type="transmembrane region" description="Helical" evidence="1">
    <location>
        <begin position="187"/>
        <end position="218"/>
    </location>
</feature>
<dbReference type="RefSeq" id="WP_138195317.1">
    <property type="nucleotide sequence ID" value="NZ_VCIW01000010.1"/>
</dbReference>
<keyword evidence="1" id="KW-0472">Membrane</keyword>
<feature type="transmembrane region" description="Helical" evidence="1">
    <location>
        <begin position="413"/>
        <end position="431"/>
    </location>
</feature>
<reference evidence="2 3" key="1">
    <citation type="submission" date="2019-05" db="EMBL/GenBank/DDBJ databases">
        <authorList>
            <person name="Narsing Rao M.P."/>
            <person name="Li W.J."/>
        </authorList>
    </citation>
    <scope>NUCLEOTIDE SEQUENCE [LARGE SCALE GENOMIC DNA]</scope>
    <source>
        <strain evidence="2 3">SYSU_K30003</strain>
    </source>
</reference>
<evidence type="ECO:0000256" key="1">
    <source>
        <dbReference type="SAM" id="Phobius"/>
    </source>
</evidence>
<feature type="transmembrane region" description="Helical" evidence="1">
    <location>
        <begin position="230"/>
        <end position="249"/>
    </location>
</feature>
<organism evidence="2 3">
    <name type="scientific">Paenibacillus antri</name>
    <dbReference type="NCBI Taxonomy" id="2582848"/>
    <lineage>
        <taxon>Bacteria</taxon>
        <taxon>Bacillati</taxon>
        <taxon>Bacillota</taxon>
        <taxon>Bacilli</taxon>
        <taxon>Bacillales</taxon>
        <taxon>Paenibacillaceae</taxon>
        <taxon>Paenibacillus</taxon>
    </lineage>
</organism>
<feature type="transmembrane region" description="Helical" evidence="1">
    <location>
        <begin position="73"/>
        <end position="91"/>
    </location>
</feature>
<feature type="transmembrane region" description="Helical" evidence="1">
    <location>
        <begin position="443"/>
        <end position="469"/>
    </location>
</feature>
<proteinExistence type="predicted"/>
<evidence type="ECO:0000313" key="3">
    <source>
        <dbReference type="Proteomes" id="UP000309676"/>
    </source>
</evidence>
<feature type="transmembrane region" description="Helical" evidence="1">
    <location>
        <begin position="7"/>
        <end position="26"/>
    </location>
</feature>